<organism evidence="1">
    <name type="scientific">Rhizophora mucronata</name>
    <name type="common">Asiatic mangrove</name>
    <dbReference type="NCBI Taxonomy" id="61149"/>
    <lineage>
        <taxon>Eukaryota</taxon>
        <taxon>Viridiplantae</taxon>
        <taxon>Streptophyta</taxon>
        <taxon>Embryophyta</taxon>
        <taxon>Tracheophyta</taxon>
        <taxon>Spermatophyta</taxon>
        <taxon>Magnoliopsida</taxon>
        <taxon>eudicotyledons</taxon>
        <taxon>Gunneridae</taxon>
        <taxon>Pentapetalae</taxon>
        <taxon>rosids</taxon>
        <taxon>fabids</taxon>
        <taxon>Malpighiales</taxon>
        <taxon>Rhizophoraceae</taxon>
        <taxon>Rhizophora</taxon>
    </lineage>
</organism>
<reference evidence="1" key="1">
    <citation type="submission" date="2018-02" db="EMBL/GenBank/DDBJ databases">
        <title>Rhizophora mucronata_Transcriptome.</title>
        <authorList>
            <person name="Meera S.P."/>
            <person name="Sreeshan A."/>
            <person name="Augustine A."/>
        </authorList>
    </citation>
    <scope>NUCLEOTIDE SEQUENCE</scope>
    <source>
        <tissue evidence="1">Leaf</tissue>
    </source>
</reference>
<protein>
    <submittedName>
        <fullName evidence="1">Uncharacterized protein</fullName>
    </submittedName>
</protein>
<proteinExistence type="predicted"/>
<name>A0A2P2QZJ1_RHIMU</name>
<dbReference type="AlphaFoldDB" id="A0A2P2QZJ1"/>
<accession>A0A2P2QZJ1</accession>
<evidence type="ECO:0000313" key="1">
    <source>
        <dbReference type="EMBL" id="MBX72412.1"/>
    </source>
</evidence>
<sequence length="74" mass="8864">MQCCRFPRAEDCNWAIIRPLAWPSKPPDLLDRLQNPLRWYTYTKPEYNSQRPNKGSQMEKRHAFLQCSLAIIDR</sequence>
<dbReference type="EMBL" id="GGEC01091928">
    <property type="protein sequence ID" value="MBX72412.1"/>
    <property type="molecule type" value="Transcribed_RNA"/>
</dbReference>